<feature type="compositionally biased region" description="Polar residues" evidence="13">
    <location>
        <begin position="368"/>
        <end position="379"/>
    </location>
</feature>
<evidence type="ECO:0000256" key="5">
    <source>
        <dbReference type="ARBA" id="ARBA00022490"/>
    </source>
</evidence>
<keyword evidence="6" id="KW-0970">Cilium biogenesis/degradation</keyword>
<feature type="region of interest" description="Disordered" evidence="13">
    <location>
        <begin position="1"/>
        <end position="23"/>
    </location>
</feature>
<dbReference type="SUPFAM" id="SSF47391">
    <property type="entry name" value="Dimerization-anchoring domain of cAMP-dependent PK regulatory subunit"/>
    <property type="match status" value="1"/>
</dbReference>
<comment type="caution">
    <text evidence="15">The sequence shown here is derived from an EMBL/GenBank/DDBJ whole genome shotgun (WGS) entry which is preliminary data.</text>
</comment>
<dbReference type="Pfam" id="PF21772">
    <property type="entry name" value="CATIP_N"/>
    <property type="match status" value="1"/>
</dbReference>
<keyword evidence="4" id="KW-1003">Cell membrane</keyword>
<keyword evidence="9" id="KW-0539">Nucleus</keyword>
<evidence type="ECO:0000256" key="8">
    <source>
        <dbReference type="ARBA" id="ARBA00023212"/>
    </source>
</evidence>
<keyword evidence="5" id="KW-0963">Cytoplasm</keyword>
<evidence type="ECO:0000256" key="1">
    <source>
        <dbReference type="ARBA" id="ARBA00004123"/>
    </source>
</evidence>
<evidence type="ECO:0000256" key="4">
    <source>
        <dbReference type="ARBA" id="ARBA00022475"/>
    </source>
</evidence>
<evidence type="ECO:0000256" key="3">
    <source>
        <dbReference type="ARBA" id="ARBA00004245"/>
    </source>
</evidence>
<proteinExistence type="inferred from homology"/>
<evidence type="ECO:0000259" key="14">
    <source>
        <dbReference type="Pfam" id="PF21772"/>
    </source>
</evidence>
<sequence length="387" mass="44322">MNPSISSRSRSSHLSSTQKKLSEEAKEVELTERIPAASKEAVDFLSLIEIKEIQPCLFEESLVAISESGETIGTFSISVKWACYSLDGWQEEDCFLVRANSKVAIDGVPCKISLTGYVTKKLEILEQHIQESVRFRNHPMETRTRVVKRHDQLYVTKTIVEKDEKINVSTFSYRCAQLEGLISESANFLLLRVMARRQSLPQNAIFLSFDSDQHVCTSTYKTLGFQKQKVKKEEVDVFVIERTVQSVEAPPLNWQFYFLPDGHLSRRVQIGSPATMVIPQMPILIDTDEPDPRPVFEKVLLDWEEDAELYSKFLDRKEELQASHATYVRRHPELNTLLADFLQLLLLRKPDDVVTFAAEFFAPFSAQQPPCRSFQSSDRPSPFRSHV</sequence>
<feature type="compositionally biased region" description="Low complexity" evidence="13">
    <location>
        <begin position="1"/>
        <end position="16"/>
    </location>
</feature>
<evidence type="ECO:0000256" key="13">
    <source>
        <dbReference type="SAM" id="MobiDB-lite"/>
    </source>
</evidence>
<evidence type="ECO:0000256" key="6">
    <source>
        <dbReference type="ARBA" id="ARBA00022794"/>
    </source>
</evidence>
<feature type="region of interest" description="Disordered" evidence="13">
    <location>
        <begin position="368"/>
        <end position="387"/>
    </location>
</feature>
<evidence type="ECO:0000256" key="2">
    <source>
        <dbReference type="ARBA" id="ARBA00004236"/>
    </source>
</evidence>
<evidence type="ECO:0000256" key="9">
    <source>
        <dbReference type="ARBA" id="ARBA00023242"/>
    </source>
</evidence>
<dbReference type="PANTHER" id="PTHR15505:SF3">
    <property type="entry name" value="CILIOGENESIS-ASSOCIATED TTC17-INTERACTING PROTEIN"/>
    <property type="match status" value="1"/>
</dbReference>
<dbReference type="GO" id="GO:0005886">
    <property type="term" value="C:plasma membrane"/>
    <property type="evidence" value="ECO:0007669"/>
    <property type="project" value="UniProtKB-SubCell"/>
</dbReference>
<evidence type="ECO:0000256" key="7">
    <source>
        <dbReference type="ARBA" id="ARBA00023136"/>
    </source>
</evidence>
<dbReference type="GO" id="GO:0044782">
    <property type="term" value="P:cilium organization"/>
    <property type="evidence" value="ECO:0007669"/>
    <property type="project" value="TreeGrafter"/>
</dbReference>
<keyword evidence="8" id="KW-0206">Cytoskeleton</keyword>
<name>A0AAW1C7S2_CROAD</name>
<keyword evidence="7" id="KW-0472">Membrane</keyword>
<evidence type="ECO:0000256" key="11">
    <source>
        <dbReference type="ARBA" id="ARBA00037938"/>
    </source>
</evidence>
<evidence type="ECO:0000313" key="15">
    <source>
        <dbReference type="EMBL" id="KAK9410467.1"/>
    </source>
</evidence>
<gene>
    <name evidence="15" type="ORF">NXF25_001642</name>
</gene>
<accession>A0AAW1C7S2</accession>
<evidence type="ECO:0000313" key="16">
    <source>
        <dbReference type="Proteomes" id="UP001474421"/>
    </source>
</evidence>
<organism evidence="15 16">
    <name type="scientific">Crotalus adamanteus</name>
    <name type="common">Eastern diamondback rattlesnake</name>
    <dbReference type="NCBI Taxonomy" id="8729"/>
    <lineage>
        <taxon>Eukaryota</taxon>
        <taxon>Metazoa</taxon>
        <taxon>Chordata</taxon>
        <taxon>Craniata</taxon>
        <taxon>Vertebrata</taxon>
        <taxon>Euteleostomi</taxon>
        <taxon>Lepidosauria</taxon>
        <taxon>Squamata</taxon>
        <taxon>Bifurcata</taxon>
        <taxon>Unidentata</taxon>
        <taxon>Episquamata</taxon>
        <taxon>Toxicofera</taxon>
        <taxon>Serpentes</taxon>
        <taxon>Colubroidea</taxon>
        <taxon>Viperidae</taxon>
        <taxon>Crotalinae</taxon>
        <taxon>Crotalus</taxon>
    </lineage>
</organism>
<dbReference type="GO" id="GO:0005856">
    <property type="term" value="C:cytoskeleton"/>
    <property type="evidence" value="ECO:0007669"/>
    <property type="project" value="UniProtKB-SubCell"/>
</dbReference>
<dbReference type="GO" id="GO:0030041">
    <property type="term" value="P:actin filament polymerization"/>
    <property type="evidence" value="ECO:0007669"/>
    <property type="project" value="TreeGrafter"/>
</dbReference>
<dbReference type="EMBL" id="JAOTOJ010000001">
    <property type="protein sequence ID" value="KAK9410467.1"/>
    <property type="molecule type" value="Genomic_DNA"/>
</dbReference>
<comment type="function">
    <text evidence="10">Plays a role in primary ciliogenesis by modulating actin polymerization.</text>
</comment>
<evidence type="ECO:0000256" key="10">
    <source>
        <dbReference type="ARBA" id="ARBA00037538"/>
    </source>
</evidence>
<dbReference type="Proteomes" id="UP001474421">
    <property type="component" value="Unassembled WGS sequence"/>
</dbReference>
<protein>
    <recommendedName>
        <fullName evidence="12">Ciliogenesis-associated TTC17-interacting protein</fullName>
    </recommendedName>
</protein>
<feature type="domain" description="Ciliogenesis-associated TTC17-interacting protein N-terminal" evidence="14">
    <location>
        <begin position="40"/>
        <end position="273"/>
    </location>
</feature>
<dbReference type="AlphaFoldDB" id="A0AAW1C7S2"/>
<keyword evidence="16" id="KW-1185">Reference proteome</keyword>
<dbReference type="PANTHER" id="PTHR15505">
    <property type="entry name" value="RIIA DOMAIN-CONTAINING PROTEIN 1"/>
    <property type="match status" value="1"/>
</dbReference>
<comment type="subcellular location">
    <subcellularLocation>
        <location evidence="2">Cell membrane</location>
    </subcellularLocation>
    <subcellularLocation>
        <location evidence="3">Cytoplasm</location>
        <location evidence="3">Cytoskeleton</location>
    </subcellularLocation>
    <subcellularLocation>
        <location evidence="1">Nucleus</location>
    </subcellularLocation>
</comment>
<reference evidence="15 16" key="1">
    <citation type="journal article" date="2024" name="Proc. Natl. Acad. Sci. U.S.A.">
        <title>The genetic regulatory architecture and epigenomic basis for age-related changes in rattlesnake venom.</title>
        <authorList>
            <person name="Hogan M.P."/>
            <person name="Holding M.L."/>
            <person name="Nystrom G.S."/>
            <person name="Colston T.J."/>
            <person name="Bartlett D.A."/>
            <person name="Mason A.J."/>
            <person name="Ellsworth S.A."/>
            <person name="Rautsaw R.M."/>
            <person name="Lawrence K.C."/>
            <person name="Strickland J.L."/>
            <person name="He B."/>
            <person name="Fraser P."/>
            <person name="Margres M.J."/>
            <person name="Gilbert D.M."/>
            <person name="Gibbs H.L."/>
            <person name="Parkinson C.L."/>
            <person name="Rokyta D.R."/>
        </authorList>
    </citation>
    <scope>NUCLEOTIDE SEQUENCE [LARGE SCALE GENOMIC DNA]</scope>
    <source>
        <strain evidence="15">DRR0105</strain>
    </source>
</reference>
<dbReference type="InterPro" id="IPR048777">
    <property type="entry name" value="CATIP_N"/>
</dbReference>
<dbReference type="GO" id="GO:0005634">
    <property type="term" value="C:nucleus"/>
    <property type="evidence" value="ECO:0007669"/>
    <property type="project" value="UniProtKB-SubCell"/>
</dbReference>
<evidence type="ECO:0000256" key="12">
    <source>
        <dbReference type="ARBA" id="ARBA00039249"/>
    </source>
</evidence>
<comment type="similarity">
    <text evidence="11">Belongs to the CATIP family.</text>
</comment>